<evidence type="ECO:0000256" key="5">
    <source>
        <dbReference type="SAM" id="Phobius"/>
    </source>
</evidence>
<feature type="transmembrane region" description="Helical" evidence="5">
    <location>
        <begin position="101"/>
        <end position="120"/>
    </location>
</feature>
<feature type="domain" description="NfeD integral membrane" evidence="7">
    <location>
        <begin position="254"/>
        <end position="367"/>
    </location>
</feature>
<dbReference type="InterPro" id="IPR056739">
    <property type="entry name" value="NfeD_membrane"/>
</dbReference>
<dbReference type="Pfam" id="PF24961">
    <property type="entry name" value="NfeD_membrane"/>
    <property type="match status" value="1"/>
</dbReference>
<keyword evidence="4 5" id="KW-0472">Membrane</keyword>
<dbReference type="GO" id="GO:0016020">
    <property type="term" value="C:membrane"/>
    <property type="evidence" value="ECO:0007669"/>
    <property type="project" value="UniProtKB-SubCell"/>
</dbReference>
<dbReference type="SUPFAM" id="SSF52096">
    <property type="entry name" value="ClpP/crotonase"/>
    <property type="match status" value="1"/>
</dbReference>
<dbReference type="Pfam" id="PF01957">
    <property type="entry name" value="NfeD"/>
    <property type="match status" value="1"/>
</dbReference>
<feature type="domain" description="NfeD-like C-terminal" evidence="6">
    <location>
        <begin position="384"/>
        <end position="440"/>
    </location>
</feature>
<accession>A0A3B0SQ72</accession>
<feature type="transmembrane region" description="Helical" evidence="5">
    <location>
        <begin position="253"/>
        <end position="277"/>
    </location>
</feature>
<name>A0A3B0SQ72_9ZZZZ</name>
<dbReference type="InterPro" id="IPR029045">
    <property type="entry name" value="ClpP/crotonase-like_dom_sf"/>
</dbReference>
<organism evidence="8">
    <name type="scientific">hydrothermal vent metagenome</name>
    <dbReference type="NCBI Taxonomy" id="652676"/>
    <lineage>
        <taxon>unclassified sequences</taxon>
        <taxon>metagenomes</taxon>
        <taxon>ecological metagenomes</taxon>
    </lineage>
</organism>
<dbReference type="SUPFAM" id="SSF141322">
    <property type="entry name" value="NfeD domain-like"/>
    <property type="match status" value="1"/>
</dbReference>
<evidence type="ECO:0000256" key="2">
    <source>
        <dbReference type="ARBA" id="ARBA00022692"/>
    </source>
</evidence>
<keyword evidence="2 5" id="KW-0812">Transmembrane</keyword>
<evidence type="ECO:0000259" key="6">
    <source>
        <dbReference type="Pfam" id="PF01957"/>
    </source>
</evidence>
<evidence type="ECO:0000256" key="4">
    <source>
        <dbReference type="ARBA" id="ARBA00023136"/>
    </source>
</evidence>
<dbReference type="PANTHER" id="PTHR33507:SF4">
    <property type="entry name" value="NODULATION COMPETITIVENESS PROTEIN NFED"/>
    <property type="match status" value="1"/>
</dbReference>
<dbReference type="EMBL" id="UOEI01000607">
    <property type="protein sequence ID" value="VAW08481.1"/>
    <property type="molecule type" value="Genomic_DNA"/>
</dbReference>
<dbReference type="Gene3D" id="2.40.50.140">
    <property type="entry name" value="Nucleic acid-binding proteins"/>
    <property type="match status" value="1"/>
</dbReference>
<comment type="subcellular location">
    <subcellularLocation>
        <location evidence="1">Membrane</location>
        <topology evidence="1">Multi-pass membrane protein</topology>
    </subcellularLocation>
</comment>
<evidence type="ECO:0000259" key="7">
    <source>
        <dbReference type="Pfam" id="PF24961"/>
    </source>
</evidence>
<gene>
    <name evidence="8" type="ORF">MNBD_ACTINO01-2371</name>
</gene>
<keyword evidence="3 5" id="KW-1133">Transmembrane helix</keyword>
<proteinExistence type="predicted"/>
<dbReference type="AlphaFoldDB" id="A0A3B0SQ72"/>
<feature type="transmembrane region" description="Helical" evidence="5">
    <location>
        <begin position="297"/>
        <end position="316"/>
    </location>
</feature>
<evidence type="ECO:0000313" key="8">
    <source>
        <dbReference type="EMBL" id="VAW08481.1"/>
    </source>
</evidence>
<feature type="transmembrane region" description="Helical" evidence="5">
    <location>
        <begin position="348"/>
        <end position="368"/>
    </location>
</feature>
<dbReference type="InterPro" id="IPR052165">
    <property type="entry name" value="Membrane_assoc_protease"/>
</dbReference>
<sequence length="450" mass="47882">MWRLTRLYPRIVRPARFLAVVLLVAGGFVLSGVSFAQTSGDDPVVVIEVGDPLDQRSIDYVNEAITTEQAHVFILKIDSPGVSSGDLTGLFEAVANAGAPVVAWVGPSPAVAFGGAAYLVNQSDIRTAAPGAEIGYLSPAVHRGEAEPPSVRAGDDLDRLAVVVDELDDAKRTVTPQDPSIYGFIDRLEPALGQLIISLDGEVVSRGDVSFDLSTARVETIDGQEVLMSSRPVKFIKAGLLDRFLRLGARPETAFLFLLFGVAFAAFEFFAVGGGLMASVASLSTILAGYGLATLPIWWPAIAMIVVALVLLVWGFAQNRTDWRAIVGTVLLVVAGLTFTTTRPQYPPATWMVLFAVAGSVVFIWYALTTVVRGRFATPTVGREELYGRRGVAVSDMDPLGVVMVDGARWRATADRGVVLVAGSPVEIVGITGLLLEVDPVVGRGREESS</sequence>
<reference evidence="8" key="1">
    <citation type="submission" date="2018-06" db="EMBL/GenBank/DDBJ databases">
        <authorList>
            <person name="Zhirakovskaya E."/>
        </authorList>
    </citation>
    <scope>NUCLEOTIDE SEQUENCE</scope>
</reference>
<dbReference type="InterPro" id="IPR012340">
    <property type="entry name" value="NA-bd_OB-fold"/>
</dbReference>
<evidence type="ECO:0000256" key="3">
    <source>
        <dbReference type="ARBA" id="ARBA00022989"/>
    </source>
</evidence>
<protein>
    <submittedName>
        <fullName evidence="8">Uncharacterized protein</fullName>
    </submittedName>
</protein>
<evidence type="ECO:0000256" key="1">
    <source>
        <dbReference type="ARBA" id="ARBA00004141"/>
    </source>
</evidence>
<dbReference type="Gene3D" id="3.90.226.10">
    <property type="entry name" value="2-enoyl-CoA Hydratase, Chain A, domain 1"/>
    <property type="match status" value="1"/>
</dbReference>
<dbReference type="InterPro" id="IPR002810">
    <property type="entry name" value="NfeD-like_C"/>
</dbReference>
<feature type="transmembrane region" description="Helical" evidence="5">
    <location>
        <begin position="323"/>
        <end position="342"/>
    </location>
</feature>
<dbReference type="PANTHER" id="PTHR33507">
    <property type="entry name" value="INNER MEMBRANE PROTEIN YBBJ"/>
    <property type="match status" value="1"/>
</dbReference>